<dbReference type="InterPro" id="IPR051980">
    <property type="entry name" value="WD_repeat_MORG1"/>
</dbReference>
<dbReference type="Gene3D" id="2.130.10.10">
    <property type="entry name" value="YVTN repeat-like/Quinoprotein amine dehydrogenase"/>
    <property type="match status" value="1"/>
</dbReference>
<feature type="repeat" description="WD" evidence="6">
    <location>
        <begin position="268"/>
        <end position="301"/>
    </location>
</feature>
<dbReference type="InterPro" id="IPR001680">
    <property type="entry name" value="WD40_rpt"/>
</dbReference>
<dbReference type="GO" id="GO:0071013">
    <property type="term" value="C:catalytic step 2 spliceosome"/>
    <property type="evidence" value="ECO:0007669"/>
    <property type="project" value="TreeGrafter"/>
</dbReference>
<dbReference type="GO" id="GO:0000398">
    <property type="term" value="P:mRNA splicing, via spliceosome"/>
    <property type="evidence" value="ECO:0007669"/>
    <property type="project" value="TreeGrafter"/>
</dbReference>
<evidence type="ECO:0000256" key="3">
    <source>
        <dbReference type="ARBA" id="ARBA00022574"/>
    </source>
</evidence>
<dbReference type="PRINTS" id="PR00320">
    <property type="entry name" value="GPROTEINBRPT"/>
</dbReference>
<comment type="subcellular location">
    <subcellularLocation>
        <location evidence="1">Cytoplasm</location>
    </subcellularLocation>
</comment>
<evidence type="ECO:0000256" key="1">
    <source>
        <dbReference type="ARBA" id="ARBA00004496"/>
    </source>
</evidence>
<evidence type="ECO:0000256" key="4">
    <source>
        <dbReference type="ARBA" id="ARBA00022737"/>
    </source>
</evidence>
<dbReference type="AlphaFoldDB" id="A0A0H5RC81"/>
<feature type="repeat" description="WD" evidence="6">
    <location>
        <begin position="98"/>
        <end position="133"/>
    </location>
</feature>
<dbReference type="SUPFAM" id="SSF50978">
    <property type="entry name" value="WD40 repeat-like"/>
    <property type="match status" value="1"/>
</dbReference>
<accession>A0A0H5RC81</accession>
<reference evidence="7" key="1">
    <citation type="submission" date="2015-04" db="EMBL/GenBank/DDBJ databases">
        <title>The genome sequence of the plant pathogenic Rhizarian Plasmodiophora brassicae reveals insights in its biotrophic life cycle and the origin of chitin synthesis.</title>
        <authorList>
            <person name="Schwelm A."/>
            <person name="Fogelqvist J."/>
            <person name="Knaust A."/>
            <person name="Julke S."/>
            <person name="Lilja T."/>
            <person name="Dhandapani V."/>
            <person name="Bonilla-Rosso G."/>
            <person name="Karlsson M."/>
            <person name="Shevchenko A."/>
            <person name="Choi S.R."/>
            <person name="Kim H.G."/>
            <person name="Park J.Y."/>
            <person name="Lim Y.P."/>
            <person name="Ludwig-Muller J."/>
            <person name="Dixelius C."/>
        </authorList>
    </citation>
    <scope>NUCLEOTIDE SEQUENCE</scope>
    <source>
        <tissue evidence="7">Potato root galls</tissue>
    </source>
</reference>
<dbReference type="InterPro" id="IPR020472">
    <property type="entry name" value="WD40_PAC1"/>
</dbReference>
<dbReference type="PROSITE" id="PS50082">
    <property type="entry name" value="WD_REPEATS_2"/>
    <property type="match status" value="4"/>
</dbReference>
<keyword evidence="4" id="KW-0677">Repeat</keyword>
<dbReference type="InterPro" id="IPR015943">
    <property type="entry name" value="WD40/YVTN_repeat-like_dom_sf"/>
</dbReference>
<dbReference type="EMBL" id="HACM01010770">
    <property type="protein sequence ID" value="CRZ11212.1"/>
    <property type="molecule type" value="Transcribed_RNA"/>
</dbReference>
<feature type="repeat" description="WD" evidence="6">
    <location>
        <begin position="238"/>
        <end position="267"/>
    </location>
</feature>
<organism evidence="7">
    <name type="scientific">Spongospora subterranea</name>
    <dbReference type="NCBI Taxonomy" id="70186"/>
    <lineage>
        <taxon>Eukaryota</taxon>
        <taxon>Sar</taxon>
        <taxon>Rhizaria</taxon>
        <taxon>Endomyxa</taxon>
        <taxon>Phytomyxea</taxon>
        <taxon>Plasmodiophorida</taxon>
        <taxon>Plasmodiophoridae</taxon>
        <taxon>Spongospora</taxon>
    </lineage>
</organism>
<feature type="repeat" description="WD" evidence="6">
    <location>
        <begin position="13"/>
        <end position="54"/>
    </location>
</feature>
<evidence type="ECO:0000256" key="5">
    <source>
        <dbReference type="ARBA" id="ARBA00038145"/>
    </source>
</evidence>
<dbReference type="PROSITE" id="PS00678">
    <property type="entry name" value="WD_REPEATS_1"/>
    <property type="match status" value="2"/>
</dbReference>
<keyword evidence="2" id="KW-0963">Cytoplasm</keyword>
<sequence length="301" mass="32981">MATSLPAREFLSIPAHDGAVLALTYNSDGNYAISGGRDKIIRLWNTEKGTLIKEYSGAHGYEVRDIACSHDNSRMASCGGDRTVFVTEIATSRVIRRFARHEQLVNAVAFNADDSVLLSASYDRTVCAWDMRSQSRDPIISLADAKDSVTRVVSTDTEILTSSVDGCIRVYDMRAGRLTTDHMGEAITCLRVSADGNCVLVSLLNSTIRLFDRSNSDLLNEYKSKEFVNDKFQIDSCFAQDDAVVLSGAEDGIIRCWDLVSGELLKKLPGHKGVVIRLAAHPTQNQLISAGNDGAIKIWRS</sequence>
<dbReference type="PANTHER" id="PTHR22842">
    <property type="entry name" value="WD40 REPEAT PROTEIN"/>
    <property type="match status" value="1"/>
</dbReference>
<proteinExistence type="inferred from homology"/>
<dbReference type="CDD" id="cd00200">
    <property type="entry name" value="WD40"/>
    <property type="match status" value="1"/>
</dbReference>
<name>A0A0H5RC81_9EUKA</name>
<dbReference type="PANTHER" id="PTHR22842:SF3">
    <property type="entry name" value="WD REPEAT DOMAIN-CONTAINING PROTEIN 83"/>
    <property type="match status" value="1"/>
</dbReference>
<dbReference type="InterPro" id="IPR019775">
    <property type="entry name" value="WD40_repeat_CS"/>
</dbReference>
<evidence type="ECO:0000256" key="6">
    <source>
        <dbReference type="PROSITE-ProRule" id="PRU00221"/>
    </source>
</evidence>
<evidence type="ECO:0000256" key="2">
    <source>
        <dbReference type="ARBA" id="ARBA00022490"/>
    </source>
</evidence>
<evidence type="ECO:0000313" key="7">
    <source>
        <dbReference type="EMBL" id="CRZ11212.1"/>
    </source>
</evidence>
<dbReference type="GO" id="GO:0005737">
    <property type="term" value="C:cytoplasm"/>
    <property type="evidence" value="ECO:0007669"/>
    <property type="project" value="UniProtKB-SubCell"/>
</dbReference>
<protein>
    <submittedName>
        <fullName evidence="7">Uncharacterized protein</fullName>
    </submittedName>
</protein>
<dbReference type="Pfam" id="PF00400">
    <property type="entry name" value="WD40"/>
    <property type="match status" value="7"/>
</dbReference>
<comment type="similarity">
    <text evidence="5">Belongs to the WD repeat MORG1 family.</text>
</comment>
<dbReference type="PROSITE" id="PS50294">
    <property type="entry name" value="WD_REPEATS_REGION"/>
    <property type="match status" value="3"/>
</dbReference>
<dbReference type="SMART" id="SM00320">
    <property type="entry name" value="WD40"/>
    <property type="match status" value="7"/>
</dbReference>
<dbReference type="InterPro" id="IPR036322">
    <property type="entry name" value="WD40_repeat_dom_sf"/>
</dbReference>
<keyword evidence="3 6" id="KW-0853">WD repeat</keyword>